<dbReference type="Pfam" id="PF01433">
    <property type="entry name" value="Peptidase_M1"/>
    <property type="match status" value="1"/>
</dbReference>
<dbReference type="InterPro" id="IPR014782">
    <property type="entry name" value="Peptidase_M1_dom"/>
</dbReference>
<proteinExistence type="predicted"/>
<feature type="domain" description="Peptidase M1 membrane alanine aminopeptidase" evidence="2">
    <location>
        <begin position="288"/>
        <end position="428"/>
    </location>
</feature>
<keyword evidence="1" id="KW-0732">Signal</keyword>
<dbReference type="RefSeq" id="WP_203389075.1">
    <property type="nucleotide sequence ID" value="NZ_CP064781.1"/>
</dbReference>
<dbReference type="PANTHER" id="PTHR45726:SF3">
    <property type="entry name" value="LEUKOTRIENE A-4 HYDROLASE"/>
    <property type="match status" value="1"/>
</dbReference>
<organism evidence="3 4">
    <name type="scientific">Azospira restricta</name>
    <dbReference type="NCBI Taxonomy" id="404405"/>
    <lineage>
        <taxon>Bacteria</taxon>
        <taxon>Pseudomonadati</taxon>
        <taxon>Pseudomonadota</taxon>
        <taxon>Betaproteobacteria</taxon>
        <taxon>Rhodocyclales</taxon>
        <taxon>Rhodocyclaceae</taxon>
        <taxon>Azospira</taxon>
    </lineage>
</organism>
<dbReference type="SUPFAM" id="SSF55486">
    <property type="entry name" value="Metalloproteases ('zincins'), catalytic domain"/>
    <property type="match status" value="1"/>
</dbReference>
<sequence>MRCRPRSLAKRLLPLLAAFPFAAAATPQLDLDVRLDPATRAFAATARLAESEPTRSLAGFALAPNFEITALSVDGRAVPPVATPRAGRQWVRLPAGTKRAEIAYRATLAPLQALDHREVLQSRAPTADPDGSFLPAVAGWYPDPGELFSYRVALALPAGQKGLTPGELVHERDDADGYRAEFRFPQPADGIDLMAGPYVVGERTLTLAGDRKIRIRTWFHPELASLATGYLDDSARYVERYSRLIGDYPFALFSVVSSPTPTGFGMPGLTYLGRDVLRLPFIRATSLGHEVLHNWWGNGVYPDWAKGNWSEGLTTFLADYAYKEDEGEAAALDMRLGWLRDLAAVPPGADTALRDFVARRHGISSIVGYNKAAMLFLMLKDEIGADVFERGLRRFWHEQRFRSAGWAELEAAFAREAGRPLRGFFKQWVERAGAPALQLAAAERQGDALAVTLTQRGAGSPYALAVPLRLVFADRVETRRVPLATARATIVLKDAGAAQAVELDPDYRLWRRVDPAVLPAILREVFVAPQAALQTVDADPALQAAARALAVRLLDSGVKAETAGPAPMLVIGSAPAVDAWLAARGLPPRPATAGGRGTAQVWAGRDAAGTPYAVVSGNDAAALRALERGLPHYGRQSWLVFDGGRAADKGVWPPRTERIAVGGRAPK</sequence>
<feature type="chain" id="PRO_5037173692" evidence="1">
    <location>
        <begin position="25"/>
        <end position="667"/>
    </location>
</feature>
<dbReference type="Gene3D" id="1.10.390.10">
    <property type="entry name" value="Neutral Protease Domain 2"/>
    <property type="match status" value="1"/>
</dbReference>
<reference evidence="3" key="1">
    <citation type="submission" date="2020-11" db="EMBL/GenBank/DDBJ databases">
        <title>Azospira restricta DSM 18626 genome sequence.</title>
        <authorList>
            <person name="Moe W.M."/>
        </authorList>
    </citation>
    <scope>NUCLEOTIDE SEQUENCE</scope>
    <source>
        <strain evidence="3">DSM 18626</strain>
    </source>
</reference>
<evidence type="ECO:0000313" key="3">
    <source>
        <dbReference type="EMBL" id="QRJ65545.1"/>
    </source>
</evidence>
<protein>
    <submittedName>
        <fullName evidence="3">M1 family peptidase</fullName>
    </submittedName>
</protein>
<gene>
    <name evidence="3" type="ORF">IWH25_09590</name>
</gene>
<accession>A0A974SS92</accession>
<evidence type="ECO:0000256" key="1">
    <source>
        <dbReference type="SAM" id="SignalP"/>
    </source>
</evidence>
<evidence type="ECO:0000313" key="4">
    <source>
        <dbReference type="Proteomes" id="UP000663444"/>
    </source>
</evidence>
<name>A0A974SS92_9RHOO</name>
<dbReference type="Proteomes" id="UP000663444">
    <property type="component" value="Chromosome"/>
</dbReference>
<dbReference type="GO" id="GO:0008270">
    <property type="term" value="F:zinc ion binding"/>
    <property type="evidence" value="ECO:0007669"/>
    <property type="project" value="InterPro"/>
</dbReference>
<evidence type="ECO:0000259" key="2">
    <source>
        <dbReference type="Pfam" id="PF01433"/>
    </source>
</evidence>
<dbReference type="EMBL" id="CP064781">
    <property type="protein sequence ID" value="QRJ65545.1"/>
    <property type="molecule type" value="Genomic_DNA"/>
</dbReference>
<dbReference type="InterPro" id="IPR027268">
    <property type="entry name" value="Peptidase_M4/M1_CTD_sf"/>
</dbReference>
<keyword evidence="4" id="KW-1185">Reference proteome</keyword>
<dbReference type="AlphaFoldDB" id="A0A974SS92"/>
<dbReference type="PANTHER" id="PTHR45726">
    <property type="entry name" value="LEUKOTRIENE A-4 HYDROLASE"/>
    <property type="match status" value="1"/>
</dbReference>
<dbReference type="KEGG" id="ares:IWH25_09590"/>
<dbReference type="InterPro" id="IPR034015">
    <property type="entry name" value="M1_LTA4H"/>
</dbReference>
<feature type="signal peptide" evidence="1">
    <location>
        <begin position="1"/>
        <end position="24"/>
    </location>
</feature>
<dbReference type="GO" id="GO:0008237">
    <property type="term" value="F:metallopeptidase activity"/>
    <property type="evidence" value="ECO:0007669"/>
    <property type="project" value="InterPro"/>
</dbReference>